<name>A0A835I010_9MAGN</name>
<accession>A0A835I010</accession>
<proteinExistence type="predicted"/>
<organism evidence="1 2">
    <name type="scientific">Coptis chinensis</name>
    <dbReference type="NCBI Taxonomy" id="261450"/>
    <lineage>
        <taxon>Eukaryota</taxon>
        <taxon>Viridiplantae</taxon>
        <taxon>Streptophyta</taxon>
        <taxon>Embryophyta</taxon>
        <taxon>Tracheophyta</taxon>
        <taxon>Spermatophyta</taxon>
        <taxon>Magnoliopsida</taxon>
        <taxon>Ranunculales</taxon>
        <taxon>Ranunculaceae</taxon>
        <taxon>Coptidoideae</taxon>
        <taxon>Coptis</taxon>
    </lineage>
</organism>
<dbReference type="Proteomes" id="UP000631114">
    <property type="component" value="Unassembled WGS sequence"/>
</dbReference>
<dbReference type="AlphaFoldDB" id="A0A835I010"/>
<gene>
    <name evidence="1" type="ORF">IFM89_036453</name>
</gene>
<dbReference type="OrthoDB" id="1742140at2759"/>
<dbReference type="EMBL" id="JADFTS010000005">
    <property type="protein sequence ID" value="KAF9607503.1"/>
    <property type="molecule type" value="Genomic_DNA"/>
</dbReference>
<keyword evidence="2" id="KW-1185">Reference proteome</keyword>
<evidence type="ECO:0000313" key="1">
    <source>
        <dbReference type="EMBL" id="KAF9607503.1"/>
    </source>
</evidence>
<sequence>MACFLSNGISDHSPIVLYWHEAIKGPIPFKFCNYWTLHKDFKKTFDEVWNQEVRGTPPYVLAYKLKSLKGILKGEENKELYMGYREQFSDQVNGTVTEQQPNALTTDISGDEINYISIYCFSLGYQRVEQPPN</sequence>
<comment type="caution">
    <text evidence="1">The sequence shown here is derived from an EMBL/GenBank/DDBJ whole genome shotgun (WGS) entry which is preliminary data.</text>
</comment>
<protein>
    <submittedName>
        <fullName evidence="1">Uncharacterized protein</fullName>
    </submittedName>
</protein>
<evidence type="ECO:0000313" key="2">
    <source>
        <dbReference type="Proteomes" id="UP000631114"/>
    </source>
</evidence>
<reference evidence="1 2" key="1">
    <citation type="submission" date="2020-10" db="EMBL/GenBank/DDBJ databases">
        <title>The Coptis chinensis genome and diversification of protoberbering-type alkaloids.</title>
        <authorList>
            <person name="Wang B."/>
            <person name="Shu S."/>
            <person name="Song C."/>
            <person name="Liu Y."/>
        </authorList>
    </citation>
    <scope>NUCLEOTIDE SEQUENCE [LARGE SCALE GENOMIC DNA]</scope>
    <source>
        <strain evidence="1">HL-2020</strain>
        <tissue evidence="1">Leaf</tissue>
    </source>
</reference>